<dbReference type="Gene3D" id="2.60.40.60">
    <property type="entry name" value="Cadherins"/>
    <property type="match status" value="1"/>
</dbReference>
<dbReference type="GO" id="GO:0016020">
    <property type="term" value="C:membrane"/>
    <property type="evidence" value="ECO:0007669"/>
    <property type="project" value="InterPro"/>
</dbReference>
<dbReference type="InterPro" id="IPR015919">
    <property type="entry name" value="Cadherin-like_sf"/>
</dbReference>
<keyword evidence="2" id="KW-1133">Transmembrane helix</keyword>
<dbReference type="GO" id="GO:0005509">
    <property type="term" value="F:calcium ion binding"/>
    <property type="evidence" value="ECO:0007669"/>
    <property type="project" value="UniProtKB-UniRule"/>
</dbReference>
<evidence type="ECO:0000256" key="2">
    <source>
        <dbReference type="ARBA" id="ARBA00022989"/>
    </source>
</evidence>
<keyword evidence="2" id="KW-0472">Membrane</keyword>
<evidence type="ECO:0000256" key="1">
    <source>
        <dbReference type="ARBA" id="ARBA00022692"/>
    </source>
</evidence>
<keyword evidence="5" id="KW-1185">Reference proteome</keyword>
<evidence type="ECO:0000313" key="5">
    <source>
        <dbReference type="Proteomes" id="UP000050761"/>
    </source>
</evidence>
<protein>
    <submittedName>
        <fullName evidence="6">Cadherin domain-containing protein</fullName>
    </submittedName>
</protein>
<dbReference type="WBParaSite" id="HPBE_0001875701-mRNA-1">
    <property type="protein sequence ID" value="HPBE_0001875701-mRNA-1"/>
    <property type="gene ID" value="HPBE_0001875701"/>
</dbReference>
<dbReference type="PANTHER" id="PTHR24026:SF134">
    <property type="entry name" value="CADHERIN DOMAIN-CONTAINING PROTEIN"/>
    <property type="match status" value="1"/>
</dbReference>
<dbReference type="PANTHER" id="PTHR24026">
    <property type="entry name" value="FAT ATYPICAL CADHERIN-RELATED"/>
    <property type="match status" value="1"/>
</dbReference>
<feature type="domain" description="Cadherin" evidence="4">
    <location>
        <begin position="478"/>
        <end position="577"/>
    </location>
</feature>
<evidence type="ECO:0000313" key="6">
    <source>
        <dbReference type="WBParaSite" id="HPBE_0001875701-mRNA-1"/>
    </source>
</evidence>
<dbReference type="InterPro" id="IPR002126">
    <property type="entry name" value="Cadherin-like_dom"/>
</dbReference>
<dbReference type="AlphaFoldDB" id="A0A8L8KS01"/>
<dbReference type="SUPFAM" id="SSF49313">
    <property type="entry name" value="Cadherin-like"/>
    <property type="match status" value="2"/>
</dbReference>
<proteinExistence type="predicted"/>
<dbReference type="GO" id="GO:0007156">
    <property type="term" value="P:homophilic cell adhesion via plasma membrane adhesion molecules"/>
    <property type="evidence" value="ECO:0007669"/>
    <property type="project" value="InterPro"/>
</dbReference>
<name>A0A8L8KS01_HELPZ</name>
<organism evidence="5 6">
    <name type="scientific">Heligmosomoides polygyrus</name>
    <name type="common">Parasitic roundworm</name>
    <dbReference type="NCBI Taxonomy" id="6339"/>
    <lineage>
        <taxon>Eukaryota</taxon>
        <taxon>Metazoa</taxon>
        <taxon>Ecdysozoa</taxon>
        <taxon>Nematoda</taxon>
        <taxon>Chromadorea</taxon>
        <taxon>Rhabditida</taxon>
        <taxon>Rhabditina</taxon>
        <taxon>Rhabditomorpha</taxon>
        <taxon>Strongyloidea</taxon>
        <taxon>Heligmosomidae</taxon>
        <taxon>Heligmosomoides</taxon>
    </lineage>
</organism>
<reference evidence="6" key="1">
    <citation type="submission" date="2019-09" db="UniProtKB">
        <authorList>
            <consortium name="WormBaseParasite"/>
        </authorList>
    </citation>
    <scope>IDENTIFICATION</scope>
</reference>
<dbReference type="PROSITE" id="PS50268">
    <property type="entry name" value="CADHERIN_2"/>
    <property type="match status" value="1"/>
</dbReference>
<keyword evidence="1" id="KW-0812">Transmembrane</keyword>
<sequence>LLNAPITTLFVPSNAEPQDEILADLPLRVNEGDEDVALSLDPPSDTIAVSPSIAGSNTPIHLLVIDPQRLRNRGGEKLKLQALGLITGKEELLTVKVKVDSEVSPSPGNAVVMPPFEKDEYELLLEHNFLEREIAIVKMKSEPPPETRLELIGPLSERFTVTREGQLVYLTATPCETRCTTPKTFAVLLVATAKDGSSQQIATLGFKTAHPEFLTRSGYGSVINMTVTVTVKKSSTTAPISVTVRPAAEHLKAFKFVKDSYTFTVPPGVTLVGMVELTGAENHTIQYGIAEGSQGVLSIDEQGVLYYHREPEKESRNFTVLVTARSTEGQFFVATTWVEVLVEGIHSNPLRIKGPIRRSAVISADTKRDSKLATIDLSDEDDDATVQMSVDAVSGICLNGTEIKGLPTEIFRVKMTGQQAELSLAEPLSDLPLATVAVQLSAQDLAHLGEPHVKVTQHLVLVRTNRLVTEKPLPFKFIKVPKKIEIPPNTPEGSVVYRPALLQSIVSNSSEFIYDIESSSEAFTIDNKTGTIMTNRRFDDALEDVITVTVTDPVAERSAQVNITVSVAEPAVRETVFSERQYSGSVRKTDPPGKIIFSTTAG</sequence>
<evidence type="ECO:0000259" key="4">
    <source>
        <dbReference type="PROSITE" id="PS50268"/>
    </source>
</evidence>
<dbReference type="Proteomes" id="UP000050761">
    <property type="component" value="Unassembled WGS sequence"/>
</dbReference>
<dbReference type="CDD" id="cd11304">
    <property type="entry name" value="Cadherin_repeat"/>
    <property type="match status" value="1"/>
</dbReference>
<keyword evidence="3" id="KW-0106">Calcium</keyword>
<accession>A0A8L8KS01</accession>
<evidence type="ECO:0000256" key="3">
    <source>
        <dbReference type="PROSITE-ProRule" id="PRU00043"/>
    </source>
</evidence>